<keyword evidence="1" id="KW-0812">Transmembrane</keyword>
<evidence type="ECO:0000256" key="1">
    <source>
        <dbReference type="SAM" id="Phobius"/>
    </source>
</evidence>
<gene>
    <name evidence="2" type="ORF">GCM10010412_070490</name>
</gene>
<evidence type="ECO:0000313" key="2">
    <source>
        <dbReference type="EMBL" id="GAA2684271.1"/>
    </source>
</evidence>
<feature type="transmembrane region" description="Helical" evidence="1">
    <location>
        <begin position="128"/>
        <end position="152"/>
    </location>
</feature>
<dbReference type="EMBL" id="BAAATE010000024">
    <property type="protein sequence ID" value="GAA2684271.1"/>
    <property type="molecule type" value="Genomic_DNA"/>
</dbReference>
<comment type="caution">
    <text evidence="2">The sequence shown here is derived from an EMBL/GenBank/DDBJ whole genome shotgun (WGS) entry which is preliminary data.</text>
</comment>
<feature type="transmembrane region" description="Helical" evidence="1">
    <location>
        <begin position="164"/>
        <end position="184"/>
    </location>
</feature>
<feature type="transmembrane region" description="Helical" evidence="1">
    <location>
        <begin position="89"/>
        <end position="108"/>
    </location>
</feature>
<keyword evidence="3" id="KW-1185">Reference proteome</keyword>
<evidence type="ECO:0000313" key="3">
    <source>
        <dbReference type="Proteomes" id="UP001501666"/>
    </source>
</evidence>
<reference evidence="3" key="1">
    <citation type="journal article" date="2019" name="Int. J. Syst. Evol. Microbiol.">
        <title>The Global Catalogue of Microorganisms (GCM) 10K type strain sequencing project: providing services to taxonomists for standard genome sequencing and annotation.</title>
        <authorList>
            <consortium name="The Broad Institute Genomics Platform"/>
            <consortium name="The Broad Institute Genome Sequencing Center for Infectious Disease"/>
            <person name="Wu L."/>
            <person name="Ma J."/>
        </authorList>
    </citation>
    <scope>NUCLEOTIDE SEQUENCE [LARGE SCALE GENOMIC DNA]</scope>
    <source>
        <strain evidence="3">JCM 6835</strain>
    </source>
</reference>
<feature type="transmembrane region" description="Helical" evidence="1">
    <location>
        <begin position="64"/>
        <end position="82"/>
    </location>
</feature>
<dbReference type="Proteomes" id="UP001501666">
    <property type="component" value="Unassembled WGS sequence"/>
</dbReference>
<protein>
    <submittedName>
        <fullName evidence="2">Uncharacterized protein</fullName>
    </submittedName>
</protein>
<feature type="transmembrane region" description="Helical" evidence="1">
    <location>
        <begin position="235"/>
        <end position="257"/>
    </location>
</feature>
<feature type="transmembrane region" description="Helical" evidence="1">
    <location>
        <begin position="29"/>
        <end position="49"/>
    </location>
</feature>
<sequence length="328" mass="34540">MALAARGGDFDDRSVNAILRGAMRWHRPLMLVAAVTAPFVVLSLAGLVFDDRVLVGAPIWLKPLKFAVSIVIYAVTLAWLTTYLPRTRLARWTATAIAILLAIEYVIIVGQVLRGRQSHFNVATPLDAVLWGAMAVSITLLWIGNLVLAFFVMRRRIGDAAVTWALRAGTVISLAGMAIAFLMAKPTSEQRTSMSDGTFAGIAGRHSVGVADGGPIMPVTGWSTTGGDLRIPHFVGIHALQALPLLALALALLAAWIPVLRAESARARLVLVASAGYAGLTGLTLWQALRGQPLLHPDGPTLLAGGALAALVAAGAVFALRTLPSGSE</sequence>
<organism evidence="2 3">
    <name type="scientific">Nonomuraea recticatena</name>
    <dbReference type="NCBI Taxonomy" id="46178"/>
    <lineage>
        <taxon>Bacteria</taxon>
        <taxon>Bacillati</taxon>
        <taxon>Actinomycetota</taxon>
        <taxon>Actinomycetes</taxon>
        <taxon>Streptosporangiales</taxon>
        <taxon>Streptosporangiaceae</taxon>
        <taxon>Nonomuraea</taxon>
    </lineage>
</organism>
<proteinExistence type="predicted"/>
<feature type="transmembrane region" description="Helical" evidence="1">
    <location>
        <begin position="301"/>
        <end position="320"/>
    </location>
</feature>
<keyword evidence="1" id="KW-0472">Membrane</keyword>
<accession>A0ABP6F9N0</accession>
<feature type="transmembrane region" description="Helical" evidence="1">
    <location>
        <begin position="269"/>
        <end position="289"/>
    </location>
</feature>
<name>A0ABP6F9N0_9ACTN</name>
<keyword evidence="1" id="KW-1133">Transmembrane helix</keyword>